<feature type="compositionally biased region" description="Basic and acidic residues" evidence="1">
    <location>
        <begin position="1097"/>
        <end position="1106"/>
    </location>
</feature>
<comment type="caution">
    <text evidence="2">The sequence shown here is derived from an EMBL/GenBank/DDBJ whole genome shotgun (WGS) entry which is preliminary data.</text>
</comment>
<gene>
    <name evidence="2" type="ORF">LCGC14_0303370</name>
</gene>
<protein>
    <submittedName>
        <fullName evidence="2">Uncharacterized protein</fullName>
    </submittedName>
</protein>
<dbReference type="AlphaFoldDB" id="A0A0F9WBB5"/>
<sequence length="1117" mass="128230">MSRRSRDYYRVDKRKRIEIKTKKSIKKQKRSRRRYAVHQEEKLIVDSVGNDYIINNTGLQPIQLKGLELVIDSAMNKQLDDTMGDRPERNYLMDDRGKEKALANYIDDLRNQHPRMKSSLTPLDDFTFSLSEEMRFAIRLFTDARLNDSDEVKHSTMKYIEAITDDMDIARKKHLESLGILLSTDELRKINKELKNLDFDKDDSKSIKKLTKLADRRDTPNLDEEEYGEIFNKFATNSLEFAEIYKSIQLELVKVKENSSAKAEANKLKIALDSMLDDLYVPPIHFQKDSEHNYIQTLVNGDFIGGKAETKFRKLLEQENYLILSPVMADETHRNIMSGTFDESLDLMPDLKGTAGGPPGNRWGDSKINEQLDRRAHRKIIFENGTPEIGGIKSRTGKYIVKIKENTIKPVTSRRDFLRQQAGNNPSIEREMGRLENILDSEGYDGRNVILGILSGKVRIYEPDSNKESVAFAQLNTLREKYIKSLPGTTSTGEFRFKDVGEFDWSRITNSADPRDAIARYFDPFLVYNPSTDEFEHTQDNLKTPSLINYGVQIGLVTEQEERIIVNGKSFDRGKPQSIRRAILTNLNADKVNADQFHKAMEQKGVYWTQGDILKLSLFFGWDYSRGGDEQRAKFLDLHLKGTLDKILKESEIKPPQNLIDELKKETILYDTADGSKATSERFLRIEELEAEIKAYQISTPIKIGTETLPSEVSPTEYAERTLLDFRLSPELAKTYGVLTDEFAKPTEVKGAVREINKNGERAIIQLDRVSQRDLNSDIDRLYKLRTEAQWVEFMNEVGHKYDIKSARDYNNTKPRPKPVEIEKMLQSQATIPLRDPNTIGYRNKLYFATLKAMFISILTGDFKLQDKMKKDALFRRDITIDPKDAGLTTISDPLADDKLLDELFINQPQLGDGMVTPEGRELLIDEAIELEKERQKPVERKPVEQKFIPVEKKPIPIKTMPRRKINHGIKKWRRPGPNRAPVGTIIRLNGNMGRVNQGIEKQLGTKSSTVLESQLRSQLGTNQRDINQIRKDLTRKNVNDAVVTIKLNSAKAVMVRQEAELQQILDADSKRIGGGLESIPRSDVEILLSRTRQETKNLTRLEQRKPNKFSKKKPKP</sequence>
<organism evidence="2">
    <name type="scientific">marine sediment metagenome</name>
    <dbReference type="NCBI Taxonomy" id="412755"/>
    <lineage>
        <taxon>unclassified sequences</taxon>
        <taxon>metagenomes</taxon>
        <taxon>ecological metagenomes</taxon>
    </lineage>
</organism>
<reference evidence="2" key="1">
    <citation type="journal article" date="2015" name="Nature">
        <title>Complex archaea that bridge the gap between prokaryotes and eukaryotes.</title>
        <authorList>
            <person name="Spang A."/>
            <person name="Saw J.H."/>
            <person name="Jorgensen S.L."/>
            <person name="Zaremba-Niedzwiedzka K."/>
            <person name="Martijn J."/>
            <person name="Lind A.E."/>
            <person name="van Eijk R."/>
            <person name="Schleper C."/>
            <person name="Guy L."/>
            <person name="Ettema T.J."/>
        </authorList>
    </citation>
    <scope>NUCLEOTIDE SEQUENCE</scope>
</reference>
<feature type="compositionally biased region" description="Basic residues" evidence="1">
    <location>
        <begin position="1107"/>
        <end position="1117"/>
    </location>
</feature>
<proteinExistence type="predicted"/>
<feature type="region of interest" description="Disordered" evidence="1">
    <location>
        <begin position="1097"/>
        <end position="1117"/>
    </location>
</feature>
<name>A0A0F9WBB5_9ZZZZ</name>
<evidence type="ECO:0000256" key="1">
    <source>
        <dbReference type="SAM" id="MobiDB-lite"/>
    </source>
</evidence>
<accession>A0A0F9WBB5</accession>
<dbReference type="EMBL" id="LAZR01000191">
    <property type="protein sequence ID" value="KKN83071.1"/>
    <property type="molecule type" value="Genomic_DNA"/>
</dbReference>
<evidence type="ECO:0000313" key="2">
    <source>
        <dbReference type="EMBL" id="KKN83071.1"/>
    </source>
</evidence>